<dbReference type="Proteomes" id="UP000837801">
    <property type="component" value="Unassembled WGS sequence"/>
</dbReference>
<reference evidence="6" key="1">
    <citation type="submission" date="2022-03" db="EMBL/GenBank/DDBJ databases">
        <authorList>
            <person name="Legras J.-L."/>
            <person name="Devillers H."/>
            <person name="Grondin C."/>
        </authorList>
    </citation>
    <scope>NUCLEOTIDE SEQUENCE</scope>
    <source>
        <strain evidence="6">CLIB 1423</strain>
    </source>
</reference>
<evidence type="ECO:0000256" key="5">
    <source>
        <dbReference type="ARBA" id="ARBA00022968"/>
    </source>
</evidence>
<comment type="similarity">
    <text evidence="2">Belongs to the glycosyltransferase 15 family.</text>
</comment>
<dbReference type="GO" id="GO:0000026">
    <property type="term" value="F:alpha-1,2-mannosyltransferase activity"/>
    <property type="evidence" value="ECO:0007669"/>
    <property type="project" value="TreeGrafter"/>
</dbReference>
<dbReference type="Pfam" id="PF01793">
    <property type="entry name" value="Glyco_transf_15"/>
    <property type="match status" value="2"/>
</dbReference>
<proteinExistence type="inferred from homology"/>
<keyword evidence="5" id="KW-0735">Signal-anchor</keyword>
<keyword evidence="3 6" id="KW-0328">Glycosyltransferase</keyword>
<gene>
    <name evidence="6" type="ORF">CLIB1423_08S03444</name>
</gene>
<protein>
    <submittedName>
        <fullName evidence="6">Probable mannosyltransferase Ktr5p</fullName>
    </submittedName>
</protein>
<dbReference type="GO" id="GO:0006487">
    <property type="term" value="P:protein N-linked glycosylation"/>
    <property type="evidence" value="ECO:0007669"/>
    <property type="project" value="TreeGrafter"/>
</dbReference>
<dbReference type="InterPro" id="IPR029044">
    <property type="entry name" value="Nucleotide-diphossugar_trans"/>
</dbReference>
<organism evidence="6 7">
    <name type="scientific">[Candida] railenensis</name>
    <dbReference type="NCBI Taxonomy" id="45579"/>
    <lineage>
        <taxon>Eukaryota</taxon>
        <taxon>Fungi</taxon>
        <taxon>Dikarya</taxon>
        <taxon>Ascomycota</taxon>
        <taxon>Saccharomycotina</taxon>
        <taxon>Pichiomycetes</taxon>
        <taxon>Debaryomycetaceae</taxon>
        <taxon>Kurtzmaniella</taxon>
    </lineage>
</organism>
<dbReference type="InterPro" id="IPR002685">
    <property type="entry name" value="Glyco_trans_15"/>
</dbReference>
<keyword evidence="4" id="KW-0808">Transferase</keyword>
<name>A0A9P0QP88_9ASCO</name>
<dbReference type="Gene3D" id="3.90.550.10">
    <property type="entry name" value="Spore Coat Polysaccharide Biosynthesis Protein SpsA, Chain A"/>
    <property type="match status" value="1"/>
</dbReference>
<dbReference type="AlphaFoldDB" id="A0A9P0QP88"/>
<keyword evidence="5" id="KW-0812">Transmembrane</keyword>
<keyword evidence="7" id="KW-1185">Reference proteome</keyword>
<comment type="caution">
    <text evidence="6">The sequence shown here is derived from an EMBL/GenBank/DDBJ whole genome shotgun (WGS) entry which is preliminary data.</text>
</comment>
<dbReference type="GO" id="GO:0005794">
    <property type="term" value="C:Golgi apparatus"/>
    <property type="evidence" value="ECO:0007669"/>
    <property type="project" value="TreeGrafter"/>
</dbReference>
<evidence type="ECO:0000256" key="1">
    <source>
        <dbReference type="ARBA" id="ARBA00004606"/>
    </source>
</evidence>
<evidence type="ECO:0000256" key="4">
    <source>
        <dbReference type="ARBA" id="ARBA00022679"/>
    </source>
</evidence>
<dbReference type="EMBL" id="CAKXYY010000008">
    <property type="protein sequence ID" value="CAH2352889.1"/>
    <property type="molecule type" value="Genomic_DNA"/>
</dbReference>
<dbReference type="SUPFAM" id="SSF53448">
    <property type="entry name" value="Nucleotide-diphospho-sugar transferases"/>
    <property type="match status" value="1"/>
</dbReference>
<dbReference type="GO" id="GO:0000032">
    <property type="term" value="P:cell wall mannoprotein biosynthetic process"/>
    <property type="evidence" value="ECO:0007669"/>
    <property type="project" value="TreeGrafter"/>
</dbReference>
<accession>A0A9P0QP88</accession>
<evidence type="ECO:0000313" key="7">
    <source>
        <dbReference type="Proteomes" id="UP000837801"/>
    </source>
</evidence>
<comment type="subcellular location">
    <subcellularLocation>
        <location evidence="1">Membrane</location>
        <topology evidence="1">Single-pass type II membrane protein</topology>
    </subcellularLocation>
</comment>
<dbReference type="OrthoDB" id="439943at2759"/>
<dbReference type="GO" id="GO:0016020">
    <property type="term" value="C:membrane"/>
    <property type="evidence" value="ECO:0007669"/>
    <property type="project" value="UniProtKB-SubCell"/>
</dbReference>
<evidence type="ECO:0000313" key="6">
    <source>
        <dbReference type="EMBL" id="CAH2352889.1"/>
    </source>
</evidence>
<sequence length="576" mass="68397">MVSRTPIAVFAHLMGRKIIRINKYVVVRLWFLVLVLLLALSSLVVLNEDLQETTISPIRNYLKSWDQVELDVSKMDPRDIPYSYRKFDSKVDKPFLKGGGCQVPSRSEDKANAALVVLSRNKELNDVVKSMKSLERHFNQWYNYPWVFLNDEPFDDEFRKTVARYTKSEIEFGLIPKKEWDFPEDVDAAELEESIESQGDRRIMYGNLESYHKMCRFYSGYFYEHELVKKRDWYWRVEPDVEFYCDITYDPFLQMEKNNKKYGFTVMINDLYYTLPGLFKETKKFIKKQESAMGERFKLGSLWKLFIHDSKITTGNYETRKKYDDLSNQKEVFIEMELNILTEKFLALENKKDSMVMGDGGVYQRIVDHIVKKMKSRPKLWEDRLDREEYNLCHFWSNFEIARTDLFNSPTYKAYFQHLDASGGFYKERWGDAPVHSLGVAMMLELDEVHYFRDIGYRHSVLSHCPKNSKNQLPYQKSDSYIKGLMTPKEEKHWIHFDKVNTNIDGGTGCRCKCPGNSAETEDKRNMCMQKWYDITRDDYTIAKPIDVDYWENEIRKRIDRHLKKGHKLGEDRVVV</sequence>
<dbReference type="PANTHER" id="PTHR31121">
    <property type="entry name" value="ALPHA-1,2 MANNOSYLTRANSFERASE KTR1"/>
    <property type="match status" value="1"/>
</dbReference>
<evidence type="ECO:0000256" key="3">
    <source>
        <dbReference type="ARBA" id="ARBA00022676"/>
    </source>
</evidence>
<evidence type="ECO:0000256" key="2">
    <source>
        <dbReference type="ARBA" id="ARBA00007677"/>
    </source>
</evidence>
<dbReference type="PANTHER" id="PTHR31121:SF2">
    <property type="entry name" value="MANNOSYLTRANSFERASE KTR5-RELATED"/>
    <property type="match status" value="1"/>
</dbReference>